<protein>
    <submittedName>
        <fullName evidence="9">MFS transporter</fullName>
    </submittedName>
</protein>
<comment type="subcellular location">
    <subcellularLocation>
        <location evidence="1">Cell membrane</location>
        <topology evidence="1">Multi-pass membrane protein</topology>
    </subcellularLocation>
</comment>
<dbReference type="EMBL" id="JAEDAH010000037">
    <property type="protein sequence ID" value="MCA6063377.1"/>
    <property type="molecule type" value="Genomic_DNA"/>
</dbReference>
<feature type="transmembrane region" description="Helical" evidence="7">
    <location>
        <begin position="217"/>
        <end position="240"/>
    </location>
</feature>
<dbReference type="InterPro" id="IPR011701">
    <property type="entry name" value="MFS"/>
</dbReference>
<feature type="transmembrane region" description="Helical" evidence="7">
    <location>
        <begin position="12"/>
        <end position="34"/>
    </location>
</feature>
<evidence type="ECO:0000256" key="4">
    <source>
        <dbReference type="ARBA" id="ARBA00022692"/>
    </source>
</evidence>
<evidence type="ECO:0000313" key="9">
    <source>
        <dbReference type="EMBL" id="MCA6063377.1"/>
    </source>
</evidence>
<dbReference type="CDD" id="cd06173">
    <property type="entry name" value="MFS_MefA_like"/>
    <property type="match status" value="1"/>
</dbReference>
<evidence type="ECO:0000256" key="2">
    <source>
        <dbReference type="ARBA" id="ARBA00022448"/>
    </source>
</evidence>
<evidence type="ECO:0000256" key="7">
    <source>
        <dbReference type="SAM" id="Phobius"/>
    </source>
</evidence>
<name>A0ABS7ZQM2_9GAMM</name>
<feature type="transmembrane region" description="Helical" evidence="7">
    <location>
        <begin position="280"/>
        <end position="296"/>
    </location>
</feature>
<dbReference type="Gene3D" id="1.20.1250.20">
    <property type="entry name" value="MFS general substrate transporter like domains"/>
    <property type="match status" value="2"/>
</dbReference>
<dbReference type="SUPFAM" id="SSF103473">
    <property type="entry name" value="MFS general substrate transporter"/>
    <property type="match status" value="1"/>
</dbReference>
<keyword evidence="2" id="KW-0813">Transport</keyword>
<evidence type="ECO:0000259" key="8">
    <source>
        <dbReference type="PROSITE" id="PS50850"/>
    </source>
</evidence>
<evidence type="ECO:0000256" key="1">
    <source>
        <dbReference type="ARBA" id="ARBA00004651"/>
    </source>
</evidence>
<accession>A0ABS7ZQM2</accession>
<feature type="transmembrane region" description="Helical" evidence="7">
    <location>
        <begin position="167"/>
        <end position="187"/>
    </location>
</feature>
<reference evidence="9 10" key="1">
    <citation type="submission" date="2020-12" db="EMBL/GenBank/DDBJ databases">
        <title>Novel Thalassolituus-related marine hydrocarbonoclastic bacteria mediated algae-derived hydrocarbons mineralization in twilight zone of the northern South China Sea.</title>
        <authorList>
            <person name="Dong C."/>
        </authorList>
    </citation>
    <scope>NUCLEOTIDE SEQUENCE [LARGE SCALE GENOMIC DNA]</scope>
    <source>
        <strain evidence="9 10">IMCC1826</strain>
    </source>
</reference>
<dbReference type="InterPro" id="IPR036259">
    <property type="entry name" value="MFS_trans_sf"/>
</dbReference>
<dbReference type="RefSeq" id="WP_225673332.1">
    <property type="nucleotide sequence ID" value="NZ_JAEDAH010000037.1"/>
</dbReference>
<feature type="transmembrane region" description="Helical" evidence="7">
    <location>
        <begin position="252"/>
        <end position="273"/>
    </location>
</feature>
<keyword evidence="3" id="KW-1003">Cell membrane</keyword>
<gene>
    <name evidence="9" type="ORF">I9W95_07135</name>
</gene>
<keyword evidence="5 7" id="KW-1133">Transmembrane helix</keyword>
<sequence length="435" mass="47332">MLSILRHRVYRHLFAAQLISLLGTGLATVALSLMAFELAGDNAGTVLATALTIKMLAYVFVSPLLAALFQGRARKPVLVVLDIIRALTALSLPFLTEVWHIYVVIFVLQSSSAGFTPLFQATIPDVLPDEREYTKALSLSRLAYDMESLISPMLAAALLLITSWHGLFFGTMLGFVASALLVLSITLPKAQVSAVSSWADRITKGGRIYLLTPRLRGLLLLSFTTALGGAMVFVNTVVLVQGNFALSGQQTAFALAAFGFGSMLTALKLPALLDKYSERSVMLGGLLVLILAQLSGAFMHGYYTLLMIWFFMGAGYSLVQTPTSKVLVRSASSGDRPALFSAHFSLSHAGWMMAYPFAGWLLTVLTVNAAFLLLAGMSVLGLLLATSLWPKDEKKVVFHAHPNLEKGHEHLEKFGYGEQHNHSYVIDALHTKWPR</sequence>
<dbReference type="PANTHER" id="PTHR43266:SF2">
    <property type="entry name" value="MAJOR FACILITATOR SUPERFAMILY (MFS) PROFILE DOMAIN-CONTAINING PROTEIN"/>
    <property type="match status" value="1"/>
</dbReference>
<keyword evidence="4 7" id="KW-0812">Transmembrane</keyword>
<comment type="caution">
    <text evidence="9">The sequence shown here is derived from an EMBL/GenBank/DDBJ whole genome shotgun (WGS) entry which is preliminary data.</text>
</comment>
<evidence type="ECO:0000256" key="5">
    <source>
        <dbReference type="ARBA" id="ARBA00022989"/>
    </source>
</evidence>
<dbReference type="Proteomes" id="UP000714380">
    <property type="component" value="Unassembled WGS sequence"/>
</dbReference>
<evidence type="ECO:0000313" key="10">
    <source>
        <dbReference type="Proteomes" id="UP000714380"/>
    </source>
</evidence>
<dbReference type="PROSITE" id="PS50850">
    <property type="entry name" value="MFS"/>
    <property type="match status" value="1"/>
</dbReference>
<proteinExistence type="predicted"/>
<evidence type="ECO:0000256" key="6">
    <source>
        <dbReference type="ARBA" id="ARBA00023136"/>
    </source>
</evidence>
<dbReference type="PANTHER" id="PTHR43266">
    <property type="entry name" value="MACROLIDE-EFFLUX PROTEIN"/>
    <property type="match status" value="1"/>
</dbReference>
<feature type="domain" description="Major facilitator superfamily (MFS) profile" evidence="8">
    <location>
        <begin position="9"/>
        <end position="393"/>
    </location>
</feature>
<organism evidence="9 10">
    <name type="scientific">Thalassolituus marinus</name>
    <dbReference type="NCBI Taxonomy" id="671053"/>
    <lineage>
        <taxon>Bacteria</taxon>
        <taxon>Pseudomonadati</taxon>
        <taxon>Pseudomonadota</taxon>
        <taxon>Gammaproteobacteria</taxon>
        <taxon>Oceanospirillales</taxon>
        <taxon>Oceanospirillaceae</taxon>
        <taxon>Thalassolituus</taxon>
    </lineage>
</organism>
<keyword evidence="10" id="KW-1185">Reference proteome</keyword>
<dbReference type="InterPro" id="IPR020846">
    <property type="entry name" value="MFS_dom"/>
</dbReference>
<dbReference type="Pfam" id="PF07690">
    <property type="entry name" value="MFS_1"/>
    <property type="match status" value="2"/>
</dbReference>
<feature type="transmembrane region" description="Helical" evidence="7">
    <location>
        <begin position="364"/>
        <end position="385"/>
    </location>
</feature>
<keyword evidence="6 7" id="KW-0472">Membrane</keyword>
<evidence type="ECO:0000256" key="3">
    <source>
        <dbReference type="ARBA" id="ARBA00022475"/>
    </source>
</evidence>
<feature type="transmembrane region" description="Helical" evidence="7">
    <location>
        <begin position="46"/>
        <end position="69"/>
    </location>
</feature>